<gene>
    <name evidence="3" type="ORF">FGO68_gene14447</name>
</gene>
<dbReference type="Proteomes" id="UP000785679">
    <property type="component" value="Unassembled WGS sequence"/>
</dbReference>
<evidence type="ECO:0000313" key="3">
    <source>
        <dbReference type="EMBL" id="TNV78388.1"/>
    </source>
</evidence>
<comment type="caution">
    <text evidence="3">The sequence shown here is derived from an EMBL/GenBank/DDBJ whole genome shotgun (WGS) entry which is preliminary data.</text>
</comment>
<accession>A0A8J8NNZ6</accession>
<dbReference type="EMBL" id="RRYP01010437">
    <property type="protein sequence ID" value="TNV78388.1"/>
    <property type="molecule type" value="Genomic_DNA"/>
</dbReference>
<reference evidence="3" key="1">
    <citation type="submission" date="2019-06" db="EMBL/GenBank/DDBJ databases">
        <authorList>
            <person name="Zheng W."/>
        </authorList>
    </citation>
    <scope>NUCLEOTIDE SEQUENCE</scope>
    <source>
        <strain evidence="3">QDHG01</strain>
    </source>
</reference>
<organism evidence="3 4">
    <name type="scientific">Halteria grandinella</name>
    <dbReference type="NCBI Taxonomy" id="5974"/>
    <lineage>
        <taxon>Eukaryota</taxon>
        <taxon>Sar</taxon>
        <taxon>Alveolata</taxon>
        <taxon>Ciliophora</taxon>
        <taxon>Intramacronucleata</taxon>
        <taxon>Spirotrichea</taxon>
        <taxon>Stichotrichia</taxon>
        <taxon>Sporadotrichida</taxon>
        <taxon>Halteriidae</taxon>
        <taxon>Halteria</taxon>
    </lineage>
</organism>
<protein>
    <submittedName>
        <fullName evidence="3">Uncharacterized protein</fullName>
    </submittedName>
</protein>
<keyword evidence="1" id="KW-0175">Coiled coil</keyword>
<name>A0A8J8NNZ6_HALGN</name>
<keyword evidence="4" id="KW-1185">Reference proteome</keyword>
<evidence type="ECO:0000313" key="4">
    <source>
        <dbReference type="Proteomes" id="UP000785679"/>
    </source>
</evidence>
<proteinExistence type="predicted"/>
<dbReference type="AlphaFoldDB" id="A0A8J8NNZ6"/>
<feature type="coiled-coil region" evidence="1">
    <location>
        <begin position="274"/>
        <end position="353"/>
    </location>
</feature>
<sequence length="393" mass="45941">MALMRLTLGITEAQFENLKECNCGQKMKCVYYCTKQTCPNYRLQTLYCENCKEIKENHDHGHDQITKSCERESKEHSALASLLQDALKILNPIQERFYSLVFILSAFAKANNLELKKDMSADFDKLGKIENQVNTLLKTEKALVVKYDIIELLKLIPEREQLKKELLSLEYLVDLNYEMIEENYEKVFKHQASIRLSSLNNEEDKDFIYYSKIRAIQSQTSQVVIDLKAAFDEERKKNNDEVYKLSQKLLNSNMGQLTLQQKVTQTVNELSSLKQLFEQRENEHRSERQSMERELKTQNELVQSVIEQNKRFQEQLRIQGAECQRLQNQMQSLQNQQIEVKQDQQEMKCALEDIKKTLNGIQMPQSMQIQGGAQSLDSSLSHSTYNDQYGYNL</sequence>
<feature type="region of interest" description="Disordered" evidence="2">
    <location>
        <begin position="369"/>
        <end position="393"/>
    </location>
</feature>
<evidence type="ECO:0000256" key="1">
    <source>
        <dbReference type="SAM" id="Coils"/>
    </source>
</evidence>
<evidence type="ECO:0000256" key="2">
    <source>
        <dbReference type="SAM" id="MobiDB-lite"/>
    </source>
</evidence>